<name>A0A4P9Z6Q7_9FUNG</name>
<dbReference type="Pfam" id="PF00264">
    <property type="entry name" value="Tyrosinase"/>
    <property type="match status" value="1"/>
</dbReference>
<feature type="domain" description="Tyrosinase copper-binding" evidence="5">
    <location>
        <begin position="227"/>
        <end position="238"/>
    </location>
</feature>
<protein>
    <recommendedName>
        <fullName evidence="4 5">Tyrosinase copper-binding domain-containing protein</fullName>
    </recommendedName>
</protein>
<evidence type="ECO:0000256" key="3">
    <source>
        <dbReference type="SAM" id="SignalP"/>
    </source>
</evidence>
<accession>A0A4P9Z6Q7</accession>
<dbReference type="InterPro" id="IPR002227">
    <property type="entry name" value="Tyrosinase_Cu-bd"/>
</dbReference>
<dbReference type="AlphaFoldDB" id="A0A4P9Z6Q7"/>
<dbReference type="PANTHER" id="PTHR11474:SF126">
    <property type="entry name" value="TYROSINASE-LIKE PROTEIN TYR-1-RELATED"/>
    <property type="match status" value="1"/>
</dbReference>
<dbReference type="EMBL" id="KZ989220">
    <property type="protein sequence ID" value="RKP27360.1"/>
    <property type="molecule type" value="Genomic_DNA"/>
</dbReference>
<organism evidence="6 7">
    <name type="scientific">Syncephalis pseudoplumigaleata</name>
    <dbReference type="NCBI Taxonomy" id="1712513"/>
    <lineage>
        <taxon>Eukaryota</taxon>
        <taxon>Fungi</taxon>
        <taxon>Fungi incertae sedis</taxon>
        <taxon>Zoopagomycota</taxon>
        <taxon>Zoopagomycotina</taxon>
        <taxon>Zoopagomycetes</taxon>
        <taxon>Zoopagales</taxon>
        <taxon>Piptocephalidaceae</taxon>
        <taxon>Syncephalis</taxon>
    </lineage>
</organism>
<evidence type="ECO:0000256" key="1">
    <source>
        <dbReference type="ARBA" id="ARBA00022723"/>
    </source>
</evidence>
<feature type="signal peptide" evidence="3">
    <location>
        <begin position="1"/>
        <end position="23"/>
    </location>
</feature>
<feature type="domain" description="Tyrosinase copper-binding" evidence="4">
    <location>
        <begin position="86"/>
        <end position="103"/>
    </location>
</feature>
<keyword evidence="7" id="KW-1185">Reference proteome</keyword>
<dbReference type="PRINTS" id="PR00092">
    <property type="entry name" value="TYROSINASE"/>
</dbReference>
<dbReference type="InterPro" id="IPR050316">
    <property type="entry name" value="Tyrosinase/Hemocyanin"/>
</dbReference>
<dbReference type="OrthoDB" id="6132182at2759"/>
<sequence length="245" mass="27981">MRFVLPVKIALAAIACLLVGAGAEFGARPVDALTCERIQERRDILSLSESERTAFFKALRTFQSESRPFTYDTLAKIHDDYNAEVHGTARFLVWHRVFTRVLEYELQRIDPSVTIPYWDWSINSQAPHEHPIFSSTWAGGNGRPEDGCVVDGWFADWRPAYPSPGCLMRKFRGAPGLNPFYPPEVLRYISDESKTYAAFNELLELSPHNVIHYTIGGHMGMSFSPSDPLFFLHHSFVDLLWAQWQ</sequence>
<keyword evidence="3" id="KW-0732">Signal</keyword>
<dbReference type="SUPFAM" id="SSF48056">
    <property type="entry name" value="Di-copper centre-containing domain"/>
    <property type="match status" value="1"/>
</dbReference>
<evidence type="ECO:0000313" key="7">
    <source>
        <dbReference type="Proteomes" id="UP000278143"/>
    </source>
</evidence>
<dbReference type="Gene3D" id="1.10.1280.10">
    <property type="entry name" value="Di-copper center containing domain from catechol oxidase"/>
    <property type="match status" value="1"/>
</dbReference>
<evidence type="ECO:0000256" key="2">
    <source>
        <dbReference type="ARBA" id="ARBA00023008"/>
    </source>
</evidence>
<gene>
    <name evidence="6" type="ORF">SYNPS1DRAFT_12780</name>
</gene>
<proteinExistence type="predicted"/>
<reference evidence="7" key="1">
    <citation type="journal article" date="2018" name="Nat. Microbiol.">
        <title>Leveraging single-cell genomics to expand the fungal tree of life.</title>
        <authorList>
            <person name="Ahrendt S.R."/>
            <person name="Quandt C.A."/>
            <person name="Ciobanu D."/>
            <person name="Clum A."/>
            <person name="Salamov A."/>
            <person name="Andreopoulos B."/>
            <person name="Cheng J.F."/>
            <person name="Woyke T."/>
            <person name="Pelin A."/>
            <person name="Henrissat B."/>
            <person name="Reynolds N.K."/>
            <person name="Benny G.L."/>
            <person name="Smith M.E."/>
            <person name="James T.Y."/>
            <person name="Grigoriev I.V."/>
        </authorList>
    </citation>
    <scope>NUCLEOTIDE SEQUENCE [LARGE SCALE GENOMIC DNA]</scope>
    <source>
        <strain evidence="7">Benny S71-1</strain>
    </source>
</reference>
<keyword evidence="2" id="KW-0186">Copper</keyword>
<dbReference type="PROSITE" id="PS00497">
    <property type="entry name" value="TYROSINASE_1"/>
    <property type="match status" value="1"/>
</dbReference>
<feature type="chain" id="PRO_5020307050" description="Tyrosinase copper-binding domain-containing protein" evidence="3">
    <location>
        <begin position="24"/>
        <end position="245"/>
    </location>
</feature>
<dbReference type="GO" id="GO:0046872">
    <property type="term" value="F:metal ion binding"/>
    <property type="evidence" value="ECO:0007669"/>
    <property type="project" value="UniProtKB-KW"/>
</dbReference>
<evidence type="ECO:0000259" key="5">
    <source>
        <dbReference type="PROSITE" id="PS00498"/>
    </source>
</evidence>
<evidence type="ECO:0000259" key="4">
    <source>
        <dbReference type="PROSITE" id="PS00497"/>
    </source>
</evidence>
<dbReference type="PANTHER" id="PTHR11474">
    <property type="entry name" value="TYROSINASE FAMILY MEMBER"/>
    <property type="match status" value="1"/>
</dbReference>
<dbReference type="GO" id="GO:0016491">
    <property type="term" value="F:oxidoreductase activity"/>
    <property type="evidence" value="ECO:0007669"/>
    <property type="project" value="InterPro"/>
</dbReference>
<dbReference type="InterPro" id="IPR008922">
    <property type="entry name" value="Di-copper_centre_dom_sf"/>
</dbReference>
<evidence type="ECO:0000313" key="6">
    <source>
        <dbReference type="EMBL" id="RKP27360.1"/>
    </source>
</evidence>
<dbReference type="Proteomes" id="UP000278143">
    <property type="component" value="Unassembled WGS sequence"/>
</dbReference>
<feature type="non-terminal residue" evidence="6">
    <location>
        <position position="245"/>
    </location>
</feature>
<dbReference type="PROSITE" id="PS00498">
    <property type="entry name" value="TYROSINASE_2"/>
    <property type="match status" value="1"/>
</dbReference>
<keyword evidence="1" id="KW-0479">Metal-binding</keyword>